<dbReference type="Pfam" id="PF10950">
    <property type="entry name" value="Organ_specific"/>
    <property type="match status" value="1"/>
</dbReference>
<evidence type="ECO:0000256" key="1">
    <source>
        <dbReference type="SAM" id="Phobius"/>
    </source>
</evidence>
<gene>
    <name evidence="2" type="ORF">RJT34_31917</name>
</gene>
<protein>
    <submittedName>
        <fullName evidence="2">Uncharacterized protein</fullName>
    </submittedName>
</protein>
<keyword evidence="1" id="KW-1133">Transmembrane helix</keyword>
<sequence length="170" mass="18585">MLAVDDVLIMGITMILWGDTGNGGCGGGGDNGMVVVGTIIVVVVVIGIVVVVEGLVVVVKMTTEAMYECKVVQTMTEFGVTVESRRSPGEYWKMVMKDQEMPEGILQLIQPENNHKTQQEQRVEGDEEPLATNAQLNKQKMVVTQNIDPRLNLSAYGDLEPRPSVTKHND</sequence>
<dbReference type="AlphaFoldDB" id="A0AAN9I5E5"/>
<organism evidence="2 3">
    <name type="scientific">Clitoria ternatea</name>
    <name type="common">Butterfly pea</name>
    <dbReference type="NCBI Taxonomy" id="43366"/>
    <lineage>
        <taxon>Eukaryota</taxon>
        <taxon>Viridiplantae</taxon>
        <taxon>Streptophyta</taxon>
        <taxon>Embryophyta</taxon>
        <taxon>Tracheophyta</taxon>
        <taxon>Spermatophyta</taxon>
        <taxon>Magnoliopsida</taxon>
        <taxon>eudicotyledons</taxon>
        <taxon>Gunneridae</taxon>
        <taxon>Pentapetalae</taxon>
        <taxon>rosids</taxon>
        <taxon>fabids</taxon>
        <taxon>Fabales</taxon>
        <taxon>Fabaceae</taxon>
        <taxon>Papilionoideae</taxon>
        <taxon>50 kb inversion clade</taxon>
        <taxon>NPAAA clade</taxon>
        <taxon>indigoferoid/millettioid clade</taxon>
        <taxon>Phaseoleae</taxon>
        <taxon>Clitoria</taxon>
    </lineage>
</organism>
<dbReference type="InterPro" id="IPR024489">
    <property type="entry name" value="Organ_specific_prot"/>
</dbReference>
<feature type="transmembrane region" description="Helical" evidence="1">
    <location>
        <begin position="34"/>
        <end position="58"/>
    </location>
</feature>
<dbReference type="Proteomes" id="UP001359559">
    <property type="component" value="Unassembled WGS sequence"/>
</dbReference>
<proteinExistence type="predicted"/>
<dbReference type="PANTHER" id="PTHR33731:SF2">
    <property type="entry name" value="ORGAN-SPECIFIC PROTEIN S2-LIKE"/>
    <property type="match status" value="1"/>
</dbReference>
<evidence type="ECO:0000313" key="2">
    <source>
        <dbReference type="EMBL" id="KAK7264310.1"/>
    </source>
</evidence>
<evidence type="ECO:0000313" key="3">
    <source>
        <dbReference type="Proteomes" id="UP001359559"/>
    </source>
</evidence>
<keyword evidence="3" id="KW-1185">Reference proteome</keyword>
<keyword evidence="1" id="KW-0472">Membrane</keyword>
<dbReference type="EMBL" id="JAYKXN010000008">
    <property type="protein sequence ID" value="KAK7264310.1"/>
    <property type="molecule type" value="Genomic_DNA"/>
</dbReference>
<comment type="caution">
    <text evidence="2">The sequence shown here is derived from an EMBL/GenBank/DDBJ whole genome shotgun (WGS) entry which is preliminary data.</text>
</comment>
<reference evidence="2 3" key="1">
    <citation type="submission" date="2024-01" db="EMBL/GenBank/DDBJ databases">
        <title>The genomes of 5 underutilized Papilionoideae crops provide insights into root nodulation and disease resistance.</title>
        <authorList>
            <person name="Yuan L."/>
        </authorList>
    </citation>
    <scope>NUCLEOTIDE SEQUENCE [LARGE SCALE GENOMIC DNA]</scope>
    <source>
        <strain evidence="2">LY-2023</strain>
        <tissue evidence="2">Leaf</tissue>
    </source>
</reference>
<name>A0AAN9I5E5_CLITE</name>
<dbReference type="PANTHER" id="PTHR33731">
    <property type="entry name" value="PROTEIN, PUTATIVE-RELATED"/>
    <property type="match status" value="1"/>
</dbReference>
<keyword evidence="1" id="KW-0812">Transmembrane</keyword>
<accession>A0AAN9I5E5</accession>